<organism evidence="3 4">
    <name type="scientific">Hirsutella minnesotensis 3608</name>
    <dbReference type="NCBI Taxonomy" id="1043627"/>
    <lineage>
        <taxon>Eukaryota</taxon>
        <taxon>Fungi</taxon>
        <taxon>Dikarya</taxon>
        <taxon>Ascomycota</taxon>
        <taxon>Pezizomycotina</taxon>
        <taxon>Sordariomycetes</taxon>
        <taxon>Hypocreomycetidae</taxon>
        <taxon>Hypocreales</taxon>
        <taxon>Ophiocordycipitaceae</taxon>
        <taxon>Hirsutella</taxon>
    </lineage>
</organism>
<dbReference type="Proteomes" id="UP000054481">
    <property type="component" value="Unassembled WGS sequence"/>
</dbReference>
<sequence length="532" mass="56567">MASLGQAGEPAGPVYAAPVSPSHPALDSVATEYLLCFPASAVVGATPANAALTIPIASATGGHHLFPRTVTAYGNVVQTSLLATPTIVRRLADSTSAPTKGLGLGATPSAPSASATAIADGARQDARQLDPVNGPFLGGVPTTTIDVPITALFLLVFTVGALAHLTIYQRNAKRGQKYLLTSLVFYFCATRIITCTSRIIWAFASSRAAIASTLVAEIVGQVSFDYLTEASANWNRDAIVFAANVFFARRIIRLMRPELGRDSVFTLMVLLLVLSIPANIILNIVSISISILSFGNSGTTSAAQGAFIFGTSWNLALSVTPLILLFITCAAPTPLNQLGNTATSRLRVQACVMVSGVILLATGAATRLAALANPTAGLMDNPLFSKGTFYATGFLLEAIVVGIYAYFRVDLFPSPSKEIESTTQSANEKRAQSRVWTVENIEAELMRVGIHYEILKFDAGAQPDSLYAILYTGARSTAASKNSWPQLKNARMSRIQSRMPSLRPARPPRASRRTPFMTAKAPQLPPSQFDWD</sequence>
<evidence type="ECO:0000256" key="1">
    <source>
        <dbReference type="SAM" id="MobiDB-lite"/>
    </source>
</evidence>
<feature type="transmembrane region" description="Helical" evidence="2">
    <location>
        <begin position="264"/>
        <end position="294"/>
    </location>
</feature>
<feature type="transmembrane region" description="Helical" evidence="2">
    <location>
        <begin position="147"/>
        <end position="167"/>
    </location>
</feature>
<keyword evidence="2" id="KW-1133">Transmembrane helix</keyword>
<dbReference type="AlphaFoldDB" id="A0A0F7ZMN8"/>
<reference evidence="3 4" key="1">
    <citation type="journal article" date="2014" name="Genome Biol. Evol.">
        <title>Comparative genomics and transcriptomics analyses reveal divergent lifestyle features of nematode endoparasitic fungus Hirsutella minnesotensis.</title>
        <authorList>
            <person name="Lai Y."/>
            <person name="Liu K."/>
            <person name="Zhang X."/>
            <person name="Zhang X."/>
            <person name="Li K."/>
            <person name="Wang N."/>
            <person name="Shu C."/>
            <person name="Wu Y."/>
            <person name="Wang C."/>
            <person name="Bushley K.E."/>
            <person name="Xiang M."/>
            <person name="Liu X."/>
        </authorList>
    </citation>
    <scope>NUCLEOTIDE SEQUENCE [LARGE SCALE GENOMIC DNA]</scope>
    <source>
        <strain evidence="3 4">3608</strain>
    </source>
</reference>
<feature type="region of interest" description="Disordered" evidence="1">
    <location>
        <begin position="493"/>
        <end position="532"/>
    </location>
</feature>
<keyword evidence="4" id="KW-1185">Reference proteome</keyword>
<feature type="transmembrane region" description="Helical" evidence="2">
    <location>
        <begin position="389"/>
        <end position="407"/>
    </location>
</feature>
<accession>A0A0F7ZMN8</accession>
<proteinExistence type="predicted"/>
<evidence type="ECO:0000313" key="3">
    <source>
        <dbReference type="EMBL" id="KJZ72325.1"/>
    </source>
</evidence>
<evidence type="ECO:0000313" key="4">
    <source>
        <dbReference type="Proteomes" id="UP000054481"/>
    </source>
</evidence>
<feature type="transmembrane region" description="Helical" evidence="2">
    <location>
        <begin position="348"/>
        <end position="369"/>
    </location>
</feature>
<dbReference type="PANTHER" id="PTHR35184:SF1">
    <property type="entry name" value="INTEGRAL MEMBRANE PROTEIN"/>
    <property type="match status" value="1"/>
</dbReference>
<name>A0A0F7ZMN8_9HYPO</name>
<gene>
    <name evidence="3" type="ORF">HIM_08251</name>
</gene>
<dbReference type="EMBL" id="KQ030548">
    <property type="protein sequence ID" value="KJZ72325.1"/>
    <property type="molecule type" value="Genomic_DNA"/>
</dbReference>
<dbReference type="PANTHER" id="PTHR35184">
    <property type="entry name" value="YALI0C10208P"/>
    <property type="match status" value="1"/>
</dbReference>
<feature type="transmembrane region" description="Helical" evidence="2">
    <location>
        <begin position="306"/>
        <end position="327"/>
    </location>
</feature>
<protein>
    <submittedName>
        <fullName evidence="3">Uncharacterized protein</fullName>
    </submittedName>
</protein>
<evidence type="ECO:0000256" key="2">
    <source>
        <dbReference type="SAM" id="Phobius"/>
    </source>
</evidence>
<keyword evidence="2" id="KW-0812">Transmembrane</keyword>
<keyword evidence="2" id="KW-0472">Membrane</keyword>
<dbReference type="OrthoDB" id="3357002at2759"/>